<evidence type="ECO:0000313" key="1">
    <source>
        <dbReference type="EMBL" id="KAI9507223.1"/>
    </source>
</evidence>
<proteinExistence type="predicted"/>
<dbReference type="EMBL" id="JAGFNK010000135">
    <property type="protein sequence ID" value="KAI9507223.1"/>
    <property type="molecule type" value="Genomic_DNA"/>
</dbReference>
<protein>
    <submittedName>
        <fullName evidence="1">Uncharacterized protein</fullName>
    </submittedName>
</protein>
<evidence type="ECO:0000313" key="2">
    <source>
        <dbReference type="Proteomes" id="UP001207468"/>
    </source>
</evidence>
<accession>A0ACC0U6G8</accession>
<gene>
    <name evidence="1" type="ORF">F5148DRAFT_144121</name>
</gene>
<organism evidence="1 2">
    <name type="scientific">Russula earlei</name>
    <dbReference type="NCBI Taxonomy" id="71964"/>
    <lineage>
        <taxon>Eukaryota</taxon>
        <taxon>Fungi</taxon>
        <taxon>Dikarya</taxon>
        <taxon>Basidiomycota</taxon>
        <taxon>Agaricomycotina</taxon>
        <taxon>Agaricomycetes</taxon>
        <taxon>Russulales</taxon>
        <taxon>Russulaceae</taxon>
        <taxon>Russula</taxon>
    </lineage>
</organism>
<sequence>MKNPRGTEFVGLPASPRVCSFHVCHPANMSFSDFYASDLTDITSSDDGDEFIASKAKPSSVKKSTHNQRSSYTILNALRPPRSTSYSVRALYEQIIDGSINLDPDYQRDIVWSEQKQIGLIDSIFRNYYIPPIIFAVSTTEDGSETRVCIDGKQRLTSIQKITAKRYWCKKYGTAARLLLPPPLQQSFSNKQIVCVEYDSLTDEQEREIFQRVQLGVALTPAERLQAIVGPWPSFIREVQSHVLGIDGFGNSFDWGRARGRDFHGLASIVYLIEQLPACKAPPTTQTMEKWLTRTTPVPPKLRTGVLDTFRVYLALVREATSKKPFAQRVSPIEFIMIGLMIFMKRETLSLTQLSHAVEKMRTDVRAEEKDVRSNGRVCKLLFKFIVEKLPRLTLRSDNEGDKSAQSTLPPLPRTPTTVAPPVLSSQSAATAPAPSFRSGLARLPPPKKRKRRVEPDNDPSYSGGGSDSEYVPTQRISRRSVGQPPAKILRPLATAESHPTAPEALPPPGPAPSLVTDTAVNVEDDKSITPTPSLTPVVSSTSSQSAPPASPPLTSPQIKIENTEPLTVLGLHRTPMGRLAALRAAGARSSGASGLASTSPTVVSPTADVPPDQPVPGSAVAPINLEALDNLQQLLSLSAGLKTLSTTSPQQQTQALSPPAWQGVPSEDLGADNLNTALALQQLQALLSSQQQQQVQQTQDPPNAIPIPHPAVAAQLPVKPTLNPTVNPERIESSLPAVPKIPIGPRNASGLTHGLKYRRYRSRSRDYDHRNGPRREYDYERGREYHRRGRSRSRSYSRSRSRSWSRSRSRSHPRDYRSSRSRSWDRERDYGYHSAGSVHRGRDWRARPGHVGAGGDAVDGMGGDGGGPGPSNTSVRASSPGYAPRKFDFRRERARREREYEEYLRSRRTSGGGDGPGPGQRQWVHGGGGVFLR</sequence>
<dbReference type="Proteomes" id="UP001207468">
    <property type="component" value="Unassembled WGS sequence"/>
</dbReference>
<keyword evidence="2" id="KW-1185">Reference proteome</keyword>
<comment type="caution">
    <text evidence="1">The sequence shown here is derived from an EMBL/GenBank/DDBJ whole genome shotgun (WGS) entry which is preliminary data.</text>
</comment>
<reference evidence="1" key="1">
    <citation type="submission" date="2021-03" db="EMBL/GenBank/DDBJ databases">
        <title>Evolutionary priming and transition to the ectomycorrhizal habit in an iconic lineage of mushroom-forming fungi: is preadaptation a requirement?</title>
        <authorList>
            <consortium name="DOE Joint Genome Institute"/>
            <person name="Looney B.P."/>
            <person name="Miyauchi S."/>
            <person name="Morin E."/>
            <person name="Drula E."/>
            <person name="Courty P.E."/>
            <person name="Chicoki N."/>
            <person name="Fauchery L."/>
            <person name="Kohler A."/>
            <person name="Kuo A."/>
            <person name="LaButti K."/>
            <person name="Pangilinan J."/>
            <person name="Lipzen A."/>
            <person name="Riley R."/>
            <person name="Andreopoulos W."/>
            <person name="He G."/>
            <person name="Johnson J."/>
            <person name="Barry K.W."/>
            <person name="Grigoriev I.V."/>
            <person name="Nagy L."/>
            <person name="Hibbett D."/>
            <person name="Henrissat B."/>
            <person name="Matheny P.B."/>
            <person name="Labbe J."/>
            <person name="Martin A.F."/>
        </authorList>
    </citation>
    <scope>NUCLEOTIDE SEQUENCE</scope>
    <source>
        <strain evidence="1">BPL698</strain>
    </source>
</reference>
<name>A0ACC0U6G8_9AGAM</name>